<evidence type="ECO:0000313" key="3">
    <source>
        <dbReference type="Proteomes" id="UP000177372"/>
    </source>
</evidence>
<evidence type="ECO:0000313" key="2">
    <source>
        <dbReference type="EMBL" id="OGG80504.1"/>
    </source>
</evidence>
<comment type="similarity">
    <text evidence="1">Belongs to the UPF0047 family.</text>
</comment>
<dbReference type="EMBL" id="MFLZ01000006">
    <property type="protein sequence ID" value="OGG80504.1"/>
    <property type="molecule type" value="Genomic_DNA"/>
</dbReference>
<dbReference type="Gene3D" id="2.60.120.460">
    <property type="entry name" value="YjbQ-like"/>
    <property type="match status" value="1"/>
</dbReference>
<comment type="caution">
    <text evidence="2">The sequence shown here is derived from an EMBL/GenBank/DDBJ whole genome shotgun (WGS) entry which is preliminary data.</text>
</comment>
<reference evidence="2 3" key="1">
    <citation type="journal article" date="2016" name="Nat. Commun.">
        <title>Thousands of microbial genomes shed light on interconnected biogeochemical processes in an aquifer system.</title>
        <authorList>
            <person name="Anantharaman K."/>
            <person name="Brown C.T."/>
            <person name="Hug L.A."/>
            <person name="Sharon I."/>
            <person name="Castelle C.J."/>
            <person name="Probst A.J."/>
            <person name="Thomas B.C."/>
            <person name="Singh A."/>
            <person name="Wilkins M.J."/>
            <person name="Karaoz U."/>
            <person name="Brodie E.L."/>
            <person name="Williams K.H."/>
            <person name="Hubbard S.S."/>
            <person name="Banfield J.F."/>
        </authorList>
    </citation>
    <scope>NUCLEOTIDE SEQUENCE [LARGE SCALE GENOMIC DNA]</scope>
</reference>
<dbReference type="AlphaFoldDB" id="A0A1F6F3U3"/>
<dbReference type="InterPro" id="IPR001602">
    <property type="entry name" value="UPF0047_YjbQ-like"/>
</dbReference>
<accession>A0A1F6F3U3</accession>
<protein>
    <recommendedName>
        <fullName evidence="4">Secondary thiamine-phosphate synthase enzyme</fullName>
    </recommendedName>
</protein>
<sequence>MTELLVKTKAKREVVDITDTVNELLDKEKTEDGLVHLFLTHTTAALATADLDPGGTDQDYLDALEKMVPKLAYRHPHDPSHMPDHILSTLIGTALTMPVQDGKLVLGTWQRVALFEFDGPRERKIICQCI</sequence>
<dbReference type="PANTHER" id="PTHR30615">
    <property type="entry name" value="UNCHARACTERIZED PROTEIN YJBQ-RELATED"/>
    <property type="match status" value="1"/>
</dbReference>
<dbReference type="PIRSF" id="PIRSF004681">
    <property type="entry name" value="UCP004681"/>
    <property type="match status" value="1"/>
</dbReference>
<gene>
    <name evidence="2" type="ORF">A3A39_00280</name>
</gene>
<evidence type="ECO:0008006" key="4">
    <source>
        <dbReference type="Google" id="ProtNLM"/>
    </source>
</evidence>
<dbReference type="NCBIfam" id="TIGR00149">
    <property type="entry name" value="TIGR00149_YjbQ"/>
    <property type="match status" value="1"/>
</dbReference>
<proteinExistence type="inferred from homology"/>
<dbReference type="SUPFAM" id="SSF111038">
    <property type="entry name" value="YjbQ-like"/>
    <property type="match status" value="1"/>
</dbReference>
<evidence type="ECO:0000256" key="1">
    <source>
        <dbReference type="ARBA" id="ARBA00005534"/>
    </source>
</evidence>
<dbReference type="PANTHER" id="PTHR30615:SF8">
    <property type="entry name" value="UPF0047 PROTEIN C4A8.02C"/>
    <property type="match status" value="1"/>
</dbReference>
<dbReference type="InterPro" id="IPR035917">
    <property type="entry name" value="YjbQ-like_sf"/>
</dbReference>
<organism evidence="2 3">
    <name type="scientific">Candidatus Kaiserbacteria bacterium RIFCSPLOWO2_01_FULL_54_13</name>
    <dbReference type="NCBI Taxonomy" id="1798512"/>
    <lineage>
        <taxon>Bacteria</taxon>
        <taxon>Candidatus Kaiseribacteriota</taxon>
    </lineage>
</organism>
<dbReference type="Proteomes" id="UP000177372">
    <property type="component" value="Unassembled WGS sequence"/>
</dbReference>
<name>A0A1F6F3U3_9BACT</name>
<dbReference type="Pfam" id="PF01894">
    <property type="entry name" value="YjbQ"/>
    <property type="match status" value="1"/>
</dbReference>